<feature type="domain" description="ABC transporter" evidence="4">
    <location>
        <begin position="4"/>
        <end position="234"/>
    </location>
</feature>
<dbReference type="InterPro" id="IPR027417">
    <property type="entry name" value="P-loop_NTPase"/>
</dbReference>
<dbReference type="SMART" id="SM00382">
    <property type="entry name" value="AAA"/>
    <property type="match status" value="1"/>
</dbReference>
<gene>
    <name evidence="5" type="ORF">ABDD91_04990</name>
</gene>
<evidence type="ECO:0000256" key="1">
    <source>
        <dbReference type="ARBA" id="ARBA00022448"/>
    </source>
</evidence>
<dbReference type="SUPFAM" id="SSF52540">
    <property type="entry name" value="P-loop containing nucleoside triphosphate hydrolases"/>
    <property type="match status" value="1"/>
</dbReference>
<sequence length="259" mass="28559">MHSISLSNVSKSYGSHKAVKDLNLTVESGELFGFLGPNGAGKTTTIKMMTGLLEPSSGSIDVCGINVWDAPIEAKRKIAYVPDQPTLYLKLTGMEYLQFIASIFKLSADEFETRSNKWLSLFQLEERANELIEGYSHGMKQKIALCGALLHNPEIIFLDEPTVGLDPKSARTLKNLLRSLCDSGVTVFITTHILEIAEQLCDRIGIILNGEVIALGSMKELREQANNDQSTLEDIFLNLTGNEEQQNIIEELAKAGEIQ</sequence>
<evidence type="ECO:0000313" key="6">
    <source>
        <dbReference type="Proteomes" id="UP001418804"/>
    </source>
</evidence>
<reference evidence="5 6" key="2">
    <citation type="submission" date="2024-05" db="EMBL/GenBank/DDBJ databases">
        <authorList>
            <person name="Zheng X."/>
        </authorList>
    </citation>
    <scope>NUCLEOTIDE SEQUENCE [LARGE SCALE GENOMIC DNA]</scope>
    <source>
        <strain evidence="5 6">C4-10</strain>
    </source>
</reference>
<evidence type="ECO:0000256" key="2">
    <source>
        <dbReference type="ARBA" id="ARBA00022741"/>
    </source>
</evidence>
<dbReference type="InterPro" id="IPR003593">
    <property type="entry name" value="AAA+_ATPase"/>
</dbReference>
<dbReference type="InterPro" id="IPR003439">
    <property type="entry name" value="ABC_transporter-like_ATP-bd"/>
</dbReference>
<dbReference type="Pfam" id="PF00005">
    <property type="entry name" value="ABC_tran"/>
    <property type="match status" value="1"/>
</dbReference>
<keyword evidence="3 5" id="KW-0067">ATP-binding</keyword>
<dbReference type="Gene3D" id="3.40.50.300">
    <property type="entry name" value="P-loop containing nucleotide triphosphate hydrolases"/>
    <property type="match status" value="1"/>
</dbReference>
<dbReference type="PANTHER" id="PTHR42939">
    <property type="entry name" value="ABC TRANSPORTER ATP-BINDING PROTEIN ALBC-RELATED"/>
    <property type="match status" value="1"/>
</dbReference>
<evidence type="ECO:0000313" key="5">
    <source>
        <dbReference type="EMBL" id="MEN3152174.1"/>
    </source>
</evidence>
<proteinExistence type="predicted"/>
<keyword evidence="1" id="KW-0813">Transport</keyword>
<dbReference type="AlphaFoldDB" id="A0ABD5KMR3"/>
<dbReference type="PROSITE" id="PS50893">
    <property type="entry name" value="ABC_TRANSPORTER_2"/>
    <property type="match status" value="1"/>
</dbReference>
<dbReference type="CDD" id="cd03230">
    <property type="entry name" value="ABC_DR_subfamily_A"/>
    <property type="match status" value="1"/>
</dbReference>
<name>A0ABD5KMR3_PRIAR</name>
<dbReference type="InterPro" id="IPR017871">
    <property type="entry name" value="ABC_transporter-like_CS"/>
</dbReference>
<comment type="caution">
    <text evidence="5">The sequence shown here is derived from an EMBL/GenBank/DDBJ whole genome shotgun (WGS) entry which is preliminary data.</text>
</comment>
<keyword evidence="2" id="KW-0547">Nucleotide-binding</keyword>
<evidence type="ECO:0000256" key="3">
    <source>
        <dbReference type="ARBA" id="ARBA00022840"/>
    </source>
</evidence>
<dbReference type="EMBL" id="JBDIVD010000001">
    <property type="protein sequence ID" value="MEN3152174.1"/>
    <property type="molecule type" value="Genomic_DNA"/>
</dbReference>
<dbReference type="PANTHER" id="PTHR42939:SF1">
    <property type="entry name" value="ABC TRANSPORTER ATP-BINDING PROTEIN ALBC-RELATED"/>
    <property type="match status" value="1"/>
</dbReference>
<protein>
    <submittedName>
        <fullName evidence="5">ABC transporter ATP-binding protein</fullName>
    </submittedName>
</protein>
<dbReference type="RefSeq" id="WP_249887389.1">
    <property type="nucleotide sequence ID" value="NZ_CP024035.1"/>
</dbReference>
<dbReference type="InterPro" id="IPR051782">
    <property type="entry name" value="ABC_Transporter_VariousFunc"/>
</dbReference>
<evidence type="ECO:0000259" key="4">
    <source>
        <dbReference type="PROSITE" id="PS50893"/>
    </source>
</evidence>
<dbReference type="GeneID" id="48011628"/>
<accession>A0ABD5KMR3</accession>
<dbReference type="GO" id="GO:0005524">
    <property type="term" value="F:ATP binding"/>
    <property type="evidence" value="ECO:0007669"/>
    <property type="project" value="UniProtKB-KW"/>
</dbReference>
<organism evidence="5 6">
    <name type="scientific">Priestia aryabhattai</name>
    <name type="common">Bacillus aryabhattai</name>
    <dbReference type="NCBI Taxonomy" id="412384"/>
    <lineage>
        <taxon>Bacteria</taxon>
        <taxon>Bacillati</taxon>
        <taxon>Bacillota</taxon>
        <taxon>Bacilli</taxon>
        <taxon>Bacillales</taxon>
        <taxon>Bacillaceae</taxon>
        <taxon>Priestia</taxon>
    </lineage>
</organism>
<dbReference type="Proteomes" id="UP001418804">
    <property type="component" value="Unassembled WGS sequence"/>
</dbReference>
<reference evidence="5 6" key="1">
    <citation type="submission" date="2024-05" db="EMBL/GenBank/DDBJ databases">
        <title>The mechanism of isolation and screening of efficient mineral weathering bacteria priestia aryabhattai c4-10 with weathered biotite.</title>
        <authorList>
            <person name="Yang S."/>
        </authorList>
    </citation>
    <scope>NUCLEOTIDE SEQUENCE [LARGE SCALE GENOMIC DNA]</scope>
    <source>
        <strain evidence="5 6">C4-10</strain>
    </source>
</reference>
<dbReference type="PROSITE" id="PS00211">
    <property type="entry name" value="ABC_TRANSPORTER_1"/>
    <property type="match status" value="1"/>
</dbReference>